<dbReference type="AlphaFoldDB" id="A0AAV8U8W5"/>
<evidence type="ECO:0000256" key="1">
    <source>
        <dbReference type="SAM" id="Phobius"/>
    </source>
</evidence>
<dbReference type="EMBL" id="JAIWQS010000008">
    <property type="protein sequence ID" value="KAJ8898866.1"/>
    <property type="molecule type" value="Genomic_DNA"/>
</dbReference>
<evidence type="ECO:0000313" key="3">
    <source>
        <dbReference type="Proteomes" id="UP001159364"/>
    </source>
</evidence>
<proteinExistence type="predicted"/>
<accession>A0AAV8U8W5</accession>
<keyword evidence="3" id="KW-1185">Reference proteome</keyword>
<dbReference type="PANTHER" id="PTHR31881:SF11">
    <property type="entry name" value="PROTEIN, PUTATIVE-RELATED"/>
    <property type="match status" value="1"/>
</dbReference>
<dbReference type="Proteomes" id="UP001159364">
    <property type="component" value="Linkage Group LG08"/>
</dbReference>
<feature type="transmembrane region" description="Helical" evidence="1">
    <location>
        <begin position="116"/>
        <end position="142"/>
    </location>
</feature>
<keyword evidence="1" id="KW-0812">Transmembrane</keyword>
<dbReference type="InterPro" id="IPR006747">
    <property type="entry name" value="DUF599"/>
</dbReference>
<feature type="transmembrane region" description="Helical" evidence="1">
    <location>
        <begin position="186"/>
        <end position="208"/>
    </location>
</feature>
<feature type="transmembrane region" description="Helical" evidence="1">
    <location>
        <begin position="7"/>
        <end position="26"/>
    </location>
</feature>
<protein>
    <recommendedName>
        <fullName evidence="4">DUF599 domain-containing protein</fullName>
    </recommendedName>
</protein>
<keyword evidence="1" id="KW-1133">Transmembrane helix</keyword>
<gene>
    <name evidence="2" type="ORF">K2173_008175</name>
</gene>
<reference evidence="2 3" key="1">
    <citation type="submission" date="2021-09" db="EMBL/GenBank/DDBJ databases">
        <title>Genomic insights and catalytic innovation underlie evolution of tropane alkaloids biosynthesis.</title>
        <authorList>
            <person name="Wang Y.-J."/>
            <person name="Tian T."/>
            <person name="Huang J.-P."/>
            <person name="Huang S.-X."/>
        </authorList>
    </citation>
    <scope>NUCLEOTIDE SEQUENCE [LARGE SCALE GENOMIC DNA]</scope>
    <source>
        <strain evidence="2">KIB-2018</strain>
        <tissue evidence="2">Leaf</tissue>
    </source>
</reference>
<name>A0AAV8U8W5_9ROSI</name>
<dbReference type="Pfam" id="PF04654">
    <property type="entry name" value="DUF599"/>
    <property type="match status" value="1"/>
</dbReference>
<sequence length="221" mass="24462">MMNLIHYLDSVLVPSSIFLLVGYHTYLWHCLKNKPFKTTSGFNGSRRKLWLLDMKEGDEKKGMLAVQSLRNTLMATVFIASIAIIVNLSVAALINNTYNASHLLNSTIFGSQSGKIYVLKFSLASAFLSVSFLCNSMALGYLTDANFLINASGEFSSSADYTQTIFQRGFLLNFIGNRVLCISFPVLMWTFGPVPVALSSLALVFVSYQLDFSDKNLPSCT</sequence>
<comment type="caution">
    <text evidence="2">The sequence shown here is derived from an EMBL/GenBank/DDBJ whole genome shotgun (WGS) entry which is preliminary data.</text>
</comment>
<feature type="transmembrane region" description="Helical" evidence="1">
    <location>
        <begin position="73"/>
        <end position="95"/>
    </location>
</feature>
<organism evidence="2 3">
    <name type="scientific">Erythroxylum novogranatense</name>
    <dbReference type="NCBI Taxonomy" id="1862640"/>
    <lineage>
        <taxon>Eukaryota</taxon>
        <taxon>Viridiplantae</taxon>
        <taxon>Streptophyta</taxon>
        <taxon>Embryophyta</taxon>
        <taxon>Tracheophyta</taxon>
        <taxon>Spermatophyta</taxon>
        <taxon>Magnoliopsida</taxon>
        <taxon>eudicotyledons</taxon>
        <taxon>Gunneridae</taxon>
        <taxon>Pentapetalae</taxon>
        <taxon>rosids</taxon>
        <taxon>fabids</taxon>
        <taxon>Malpighiales</taxon>
        <taxon>Erythroxylaceae</taxon>
        <taxon>Erythroxylum</taxon>
    </lineage>
</organism>
<dbReference type="PANTHER" id="PTHR31881">
    <property type="match status" value="1"/>
</dbReference>
<keyword evidence="1" id="KW-0472">Membrane</keyword>
<evidence type="ECO:0008006" key="4">
    <source>
        <dbReference type="Google" id="ProtNLM"/>
    </source>
</evidence>
<evidence type="ECO:0000313" key="2">
    <source>
        <dbReference type="EMBL" id="KAJ8898866.1"/>
    </source>
</evidence>